<evidence type="ECO:0000313" key="1">
    <source>
        <dbReference type="EMBL" id="KAJ1155460.1"/>
    </source>
</evidence>
<protein>
    <submittedName>
        <fullName evidence="1">Uncharacterized protein</fullName>
    </submittedName>
</protein>
<organism evidence="1 2">
    <name type="scientific">Pleurodeles waltl</name>
    <name type="common">Iberian ribbed newt</name>
    <dbReference type="NCBI Taxonomy" id="8319"/>
    <lineage>
        <taxon>Eukaryota</taxon>
        <taxon>Metazoa</taxon>
        <taxon>Chordata</taxon>
        <taxon>Craniata</taxon>
        <taxon>Vertebrata</taxon>
        <taxon>Euteleostomi</taxon>
        <taxon>Amphibia</taxon>
        <taxon>Batrachia</taxon>
        <taxon>Caudata</taxon>
        <taxon>Salamandroidea</taxon>
        <taxon>Salamandridae</taxon>
        <taxon>Pleurodelinae</taxon>
        <taxon>Pleurodeles</taxon>
    </lineage>
</organism>
<dbReference type="Proteomes" id="UP001066276">
    <property type="component" value="Chromosome 5"/>
</dbReference>
<dbReference type="EMBL" id="JANPWB010000009">
    <property type="protein sequence ID" value="KAJ1155460.1"/>
    <property type="molecule type" value="Genomic_DNA"/>
</dbReference>
<dbReference type="AlphaFoldDB" id="A0AAV7RTY4"/>
<sequence length="89" mass="10276">MTQGVHSTYTTTLNSKELWHYSCEKTVSAKRSLVKQAHIYCNSNIWVHTCWHQAKAHLQKVKRWKASAIGTRYSTVKVSREDASSEPRL</sequence>
<proteinExistence type="predicted"/>
<evidence type="ECO:0000313" key="2">
    <source>
        <dbReference type="Proteomes" id="UP001066276"/>
    </source>
</evidence>
<accession>A0AAV7RTY4</accession>
<comment type="caution">
    <text evidence="1">The sequence shown here is derived from an EMBL/GenBank/DDBJ whole genome shotgun (WGS) entry which is preliminary data.</text>
</comment>
<keyword evidence="2" id="KW-1185">Reference proteome</keyword>
<gene>
    <name evidence="1" type="ORF">NDU88_008190</name>
</gene>
<name>A0AAV7RTY4_PLEWA</name>
<reference evidence="1" key="1">
    <citation type="journal article" date="2022" name="bioRxiv">
        <title>Sequencing and chromosome-scale assembly of the giantPleurodeles waltlgenome.</title>
        <authorList>
            <person name="Brown T."/>
            <person name="Elewa A."/>
            <person name="Iarovenko S."/>
            <person name="Subramanian E."/>
            <person name="Araus A.J."/>
            <person name="Petzold A."/>
            <person name="Susuki M."/>
            <person name="Suzuki K.-i.T."/>
            <person name="Hayashi T."/>
            <person name="Toyoda A."/>
            <person name="Oliveira C."/>
            <person name="Osipova E."/>
            <person name="Leigh N.D."/>
            <person name="Simon A."/>
            <person name="Yun M.H."/>
        </authorList>
    </citation>
    <scope>NUCLEOTIDE SEQUENCE</scope>
    <source>
        <strain evidence="1">20211129_DDA</strain>
        <tissue evidence="1">Liver</tissue>
    </source>
</reference>